<proteinExistence type="predicted"/>
<name>A0A385EGT0_9CAUD</name>
<reference evidence="1" key="1">
    <citation type="submission" date="2018-07" db="EMBL/GenBank/DDBJ databases">
        <authorList>
            <person name="Wilson K.M."/>
            <person name="Ely B."/>
        </authorList>
    </citation>
    <scope>NUCLEOTIDE SEQUENCE</scope>
</reference>
<sequence length="106" mass="12324">MCSRRNEYLPTIWERVTNTRWLYHFDERYLGIPLHRTFGGAMPCRVRAKDMSTSIGNRTRLMVRATGEVNPNRLPTHRVFGGYVPAKIRARHHVWTISCPSTGARL</sequence>
<evidence type="ECO:0000313" key="1">
    <source>
        <dbReference type="EMBL" id="AXQ70009.1"/>
    </source>
</evidence>
<evidence type="ECO:0000313" key="2">
    <source>
        <dbReference type="Proteomes" id="UP000259683"/>
    </source>
</evidence>
<accession>A0A385EGT0</accession>
<protein>
    <submittedName>
        <fullName evidence="1">Uncharacterized protein</fullName>
    </submittedName>
</protein>
<reference evidence="1" key="2">
    <citation type="submission" date="2021-07" db="EMBL/GenBank/DDBJ databases">
        <title>Giant CbK-like Caulobacter bacteriophages have genetically divergent genomes.</title>
        <authorList>
            <person name="Wilson K."/>
            <person name="Ely B."/>
        </authorList>
    </citation>
    <scope>NUCLEOTIDE SEQUENCE</scope>
</reference>
<gene>
    <name evidence="1" type="ORF">CcrSC_gp427</name>
</gene>
<organism evidence="1 2">
    <name type="scientific">Caulobacter phage CcrSC</name>
    <dbReference type="NCBI Taxonomy" id="2283272"/>
    <lineage>
        <taxon>Viruses</taxon>
        <taxon>Duplodnaviria</taxon>
        <taxon>Heunggongvirae</taxon>
        <taxon>Uroviricota</taxon>
        <taxon>Caudoviricetes</taxon>
        <taxon>Jeanschmidtviridae</taxon>
        <taxon>Bertelyvirus</taxon>
        <taxon>Bertelyvirus SC</taxon>
    </lineage>
</organism>
<dbReference type="Proteomes" id="UP000259683">
    <property type="component" value="Segment"/>
</dbReference>
<dbReference type="EMBL" id="MH588547">
    <property type="protein sequence ID" value="AXQ70009.1"/>
    <property type="molecule type" value="Genomic_DNA"/>
</dbReference>
<keyword evidence="2" id="KW-1185">Reference proteome</keyword>